<dbReference type="AlphaFoldDB" id="A0A2X2CWQ9"/>
<dbReference type="Proteomes" id="UP000626180">
    <property type="component" value="Unassembled WGS sequence"/>
</dbReference>
<keyword evidence="1" id="KW-0732">Signal</keyword>
<sequence length="133" mass="13974">MRHPLKLLAGILAFHASVTCAQTINSPGAAGGSPSVLMITRGDTATTSACDVGIYLKNELAARLMAGESVSFNLPPGETTVTLRSLGAGYCSAPMASIKSQSLLLAPGEIKQYRVVQSEQGYFLAPVDLYQDR</sequence>
<dbReference type="RefSeq" id="WP_010795499.1">
    <property type="nucleotide sequence ID" value="NZ_FQYS01000005.1"/>
</dbReference>
<evidence type="ECO:0008006" key="6">
    <source>
        <dbReference type="Google" id="ProtNLM"/>
    </source>
</evidence>
<evidence type="ECO:0000313" key="2">
    <source>
        <dbReference type="EMBL" id="MBF8641995.1"/>
    </source>
</evidence>
<name>A0A2X2CWQ9_PSELU</name>
<proteinExistence type="predicted"/>
<reference evidence="2 5" key="2">
    <citation type="submission" date="2020-10" db="EMBL/GenBank/DDBJ databases">
        <title>Genome sequences of Pseudomonas isolates.</title>
        <authorList>
            <person name="Wessels L."/>
            <person name="Reich F."/>
            <person name="Hammerl J."/>
        </authorList>
    </citation>
    <scope>NUCLEOTIDE SEQUENCE [LARGE SCALE GENOMIC DNA]</scope>
    <source>
        <strain evidence="2 5">20-MO00624-0</strain>
    </source>
</reference>
<evidence type="ECO:0000256" key="1">
    <source>
        <dbReference type="SAM" id="SignalP"/>
    </source>
</evidence>
<dbReference type="Proteomes" id="UP000250443">
    <property type="component" value="Unassembled WGS sequence"/>
</dbReference>
<feature type="chain" id="PRO_5015841046" description="Lipoprotein" evidence="1">
    <location>
        <begin position="22"/>
        <end position="133"/>
    </location>
</feature>
<organism evidence="3 4">
    <name type="scientific">Pseudomonas luteola</name>
    <dbReference type="NCBI Taxonomy" id="47886"/>
    <lineage>
        <taxon>Bacteria</taxon>
        <taxon>Pseudomonadati</taxon>
        <taxon>Pseudomonadota</taxon>
        <taxon>Gammaproteobacteria</taxon>
        <taxon>Pseudomonadales</taxon>
        <taxon>Pseudomonadaceae</taxon>
        <taxon>Pseudomonas</taxon>
    </lineage>
</organism>
<accession>A0A2X2CWQ9</accession>
<evidence type="ECO:0000313" key="4">
    <source>
        <dbReference type="Proteomes" id="UP000250443"/>
    </source>
</evidence>
<dbReference type="EMBL" id="UAUF01000014">
    <property type="protein sequence ID" value="SPZ11494.1"/>
    <property type="molecule type" value="Genomic_DNA"/>
</dbReference>
<protein>
    <recommendedName>
        <fullName evidence="6">Lipoprotein</fullName>
    </recommendedName>
</protein>
<reference evidence="3 4" key="1">
    <citation type="submission" date="2018-06" db="EMBL/GenBank/DDBJ databases">
        <authorList>
            <consortium name="Pathogen Informatics"/>
            <person name="Doyle S."/>
        </authorList>
    </citation>
    <scope>NUCLEOTIDE SEQUENCE [LARGE SCALE GENOMIC DNA]</scope>
    <source>
        <strain evidence="3 4">NCTC11842</strain>
    </source>
</reference>
<evidence type="ECO:0000313" key="5">
    <source>
        <dbReference type="Proteomes" id="UP000626180"/>
    </source>
</evidence>
<keyword evidence="5" id="KW-1185">Reference proteome</keyword>
<gene>
    <name evidence="2" type="ORF">IRZ65_15020</name>
    <name evidence="3" type="ORF">NCTC11842_03739</name>
</gene>
<dbReference type="EMBL" id="JADMCD010000007">
    <property type="protein sequence ID" value="MBF8641995.1"/>
    <property type="molecule type" value="Genomic_DNA"/>
</dbReference>
<feature type="signal peptide" evidence="1">
    <location>
        <begin position="1"/>
        <end position="21"/>
    </location>
</feature>
<evidence type="ECO:0000313" key="3">
    <source>
        <dbReference type="EMBL" id="SPZ11494.1"/>
    </source>
</evidence>